<feature type="binding site" evidence="6">
    <location>
        <begin position="297"/>
        <end position="299"/>
    </location>
    <ligand>
        <name>substrate</name>
    </ligand>
</feature>
<dbReference type="InterPro" id="IPR032466">
    <property type="entry name" value="Metal_Hydrolase"/>
</dbReference>
<feature type="non-terminal residue" evidence="10">
    <location>
        <position position="393"/>
    </location>
</feature>
<evidence type="ECO:0000256" key="1">
    <source>
        <dbReference type="ARBA" id="ARBA00010716"/>
    </source>
</evidence>
<feature type="binding site" evidence="7">
    <location>
        <position position="118"/>
    </location>
    <ligand>
        <name>Zn(2+)</name>
        <dbReference type="ChEBI" id="CHEBI:29105"/>
    </ligand>
</feature>
<protein>
    <submittedName>
        <fullName evidence="10">N-acetylglucosamine-6-phosphate deacetylase</fullName>
        <ecNumber evidence="10">3.5.1.25</ecNumber>
    </submittedName>
</protein>
<evidence type="ECO:0000256" key="5">
    <source>
        <dbReference type="PIRSR" id="PIRSR038994-1"/>
    </source>
</evidence>
<dbReference type="SUPFAM" id="SSF51556">
    <property type="entry name" value="Metallo-dependent hydrolases"/>
    <property type="match status" value="1"/>
</dbReference>
<dbReference type="InterPro" id="IPR006680">
    <property type="entry name" value="Amidohydro-rel"/>
</dbReference>
<feature type="binding site" evidence="6">
    <location>
        <position position="240"/>
    </location>
    <ligand>
        <name>substrate</name>
    </ligand>
</feature>
<feature type="binding site" evidence="6">
    <location>
        <position position="216"/>
    </location>
    <ligand>
        <name>substrate</name>
    </ligand>
</feature>
<gene>
    <name evidence="10" type="primary">nagA</name>
    <name evidence="10" type="ORF">O2L01_20595</name>
</gene>
<evidence type="ECO:0000256" key="3">
    <source>
        <dbReference type="ARBA" id="ARBA00022801"/>
    </source>
</evidence>
<dbReference type="RefSeq" id="WP_270123915.1">
    <property type="nucleotide sequence ID" value="NZ_JAPZVQ010000016.1"/>
</dbReference>
<dbReference type="Gene3D" id="3.20.20.140">
    <property type="entry name" value="Metal-dependent hydrolases"/>
    <property type="match status" value="1"/>
</dbReference>
<dbReference type="AlphaFoldDB" id="A0A9X3SXX0"/>
<evidence type="ECO:0000256" key="4">
    <source>
        <dbReference type="ARBA" id="ARBA00023277"/>
    </source>
</evidence>
<dbReference type="Proteomes" id="UP001145799">
    <property type="component" value="Unassembled WGS sequence"/>
</dbReference>
<comment type="cofactor">
    <cofactor evidence="7">
        <name>a divalent metal cation</name>
        <dbReference type="ChEBI" id="CHEBI:60240"/>
    </cofactor>
    <text evidence="7">Binds 1 divalent metal cation per subunit.</text>
</comment>
<accession>A0A9X3SXX0</accession>
<evidence type="ECO:0000256" key="8">
    <source>
        <dbReference type="SAM" id="MobiDB-lite"/>
    </source>
</evidence>
<evidence type="ECO:0000256" key="2">
    <source>
        <dbReference type="ARBA" id="ARBA00022723"/>
    </source>
</evidence>
<name>A0A9X3SXX0_9ACTN</name>
<keyword evidence="3 10" id="KW-0378">Hydrolase</keyword>
<dbReference type="PANTHER" id="PTHR11113:SF14">
    <property type="entry name" value="N-ACETYLGLUCOSAMINE-6-PHOSPHATE DEACETYLASE"/>
    <property type="match status" value="1"/>
</dbReference>
<dbReference type="Gene3D" id="2.30.40.10">
    <property type="entry name" value="Urease, subunit C, domain 1"/>
    <property type="match status" value="1"/>
</dbReference>
<dbReference type="PIRSF" id="PIRSF038994">
    <property type="entry name" value="NagA"/>
    <property type="match status" value="1"/>
</dbReference>
<proteinExistence type="inferred from homology"/>
<dbReference type="Pfam" id="PF01979">
    <property type="entry name" value="Amidohydro_1"/>
    <property type="match status" value="1"/>
</dbReference>
<evidence type="ECO:0000313" key="10">
    <source>
        <dbReference type="EMBL" id="MDA1387407.1"/>
    </source>
</evidence>
<sequence>MDGVLLPAVGRIVTPDGIVNGTLIVDGDRFEGILEREGEPTGWVLPGFVDVHCHGGGGFSLANGDPESARGAAAFHASRGTTTLVASLVSSTHGFLLDATRALKPLVADGTLAGVHYEGPYISAAKCGAHRVEVLRDPDLSELTELIEAGGGAVKMVTIAPELNGALEAIEFLDQRGVVPAIGHTNASYEQTAAGIDAGAQAATHLFNAMRAFNHREPGPIPALLDDERIFSEIVADPVHLHPGTMRFAFDTSLPAWTLLVSDAMDAAGLDDGRYMLGRHEVEVLDGVATVAGTDIIAGSTITLLDAFRNAVRLAGQSVEAASQMASATPAELLGLGDVGAIETGKYADAVVLDDDFNLVSAAAPANRAGTAARATSTSSARSAPTSSTTSPS</sequence>
<evidence type="ECO:0000313" key="11">
    <source>
        <dbReference type="Proteomes" id="UP001145799"/>
    </source>
</evidence>
<feature type="binding site" evidence="7">
    <location>
        <position position="184"/>
    </location>
    <ligand>
        <name>Zn(2+)</name>
        <dbReference type="ChEBI" id="CHEBI:29105"/>
    </ligand>
</feature>
<feature type="binding site" evidence="6">
    <location>
        <position position="129"/>
    </location>
    <ligand>
        <name>substrate</name>
    </ligand>
</feature>
<feature type="active site" description="Proton donor/acceptor" evidence="5">
    <location>
        <position position="263"/>
    </location>
</feature>
<dbReference type="CDD" id="cd00854">
    <property type="entry name" value="NagA"/>
    <property type="match status" value="1"/>
</dbReference>
<dbReference type="GO" id="GO:0046872">
    <property type="term" value="F:metal ion binding"/>
    <property type="evidence" value="ECO:0007669"/>
    <property type="project" value="UniProtKB-KW"/>
</dbReference>
<keyword evidence="4" id="KW-0119">Carbohydrate metabolism</keyword>
<feature type="binding site" evidence="6">
    <location>
        <begin position="208"/>
        <end position="209"/>
    </location>
    <ligand>
        <name>substrate</name>
    </ligand>
</feature>
<feature type="region of interest" description="Disordered" evidence="8">
    <location>
        <begin position="366"/>
        <end position="393"/>
    </location>
</feature>
<feature type="domain" description="Amidohydrolase-related" evidence="9">
    <location>
        <begin position="43"/>
        <end position="357"/>
    </location>
</feature>
<dbReference type="GO" id="GO:0006046">
    <property type="term" value="P:N-acetylglucosamine catabolic process"/>
    <property type="evidence" value="ECO:0007669"/>
    <property type="project" value="TreeGrafter"/>
</dbReference>
<organism evidence="10 11">
    <name type="scientific">Glycomyces lechevalierae</name>
    <dbReference type="NCBI Taxonomy" id="256034"/>
    <lineage>
        <taxon>Bacteria</taxon>
        <taxon>Bacillati</taxon>
        <taxon>Actinomycetota</taxon>
        <taxon>Actinomycetes</taxon>
        <taxon>Glycomycetales</taxon>
        <taxon>Glycomycetaceae</taxon>
        <taxon>Glycomyces</taxon>
    </lineage>
</organism>
<comment type="similarity">
    <text evidence="1">Belongs to the metallo-dependent hydrolases superfamily. NagA family.</text>
</comment>
<evidence type="ECO:0000256" key="6">
    <source>
        <dbReference type="PIRSR" id="PIRSR038994-2"/>
    </source>
</evidence>
<dbReference type="GO" id="GO:0008448">
    <property type="term" value="F:N-acetylglucosamine-6-phosphate deacetylase activity"/>
    <property type="evidence" value="ECO:0007669"/>
    <property type="project" value="UniProtKB-EC"/>
</dbReference>
<evidence type="ECO:0000259" key="9">
    <source>
        <dbReference type="Pfam" id="PF01979"/>
    </source>
</evidence>
<dbReference type="NCBIfam" id="TIGR00221">
    <property type="entry name" value="nagA"/>
    <property type="match status" value="1"/>
</dbReference>
<dbReference type="EC" id="3.5.1.25" evidence="10"/>
<reference evidence="10" key="1">
    <citation type="submission" date="2022-12" db="EMBL/GenBank/DDBJ databases">
        <title>Gycomyces niveus sp.nov., a novel actinomycete isolated from soil in Shouguang.</title>
        <authorList>
            <person name="Yang X."/>
        </authorList>
    </citation>
    <scope>NUCLEOTIDE SEQUENCE</scope>
    <source>
        <strain evidence="10">DSM 44724</strain>
    </source>
</reference>
<dbReference type="InterPro" id="IPR011059">
    <property type="entry name" value="Metal-dep_hydrolase_composite"/>
</dbReference>
<dbReference type="EMBL" id="JAPZVQ010000016">
    <property type="protein sequence ID" value="MDA1387407.1"/>
    <property type="molecule type" value="Genomic_DNA"/>
</dbReference>
<evidence type="ECO:0000256" key="7">
    <source>
        <dbReference type="PIRSR" id="PIRSR038994-3"/>
    </source>
</evidence>
<feature type="binding site" evidence="7">
    <location>
        <position position="205"/>
    </location>
    <ligand>
        <name>Zn(2+)</name>
        <dbReference type="ChEBI" id="CHEBI:29105"/>
    </ligand>
</feature>
<dbReference type="InterPro" id="IPR003764">
    <property type="entry name" value="GlcNAc_6-P_deAcase"/>
</dbReference>
<keyword evidence="2 7" id="KW-0479">Metal-binding</keyword>
<comment type="caution">
    <text evidence="10">The sequence shown here is derived from an EMBL/GenBank/DDBJ whole genome shotgun (WGS) entry which is preliminary data.</text>
</comment>
<dbReference type="PANTHER" id="PTHR11113">
    <property type="entry name" value="N-ACETYLGLUCOSAMINE-6-PHOSPHATE DEACETYLASE"/>
    <property type="match status" value="1"/>
</dbReference>
<dbReference type="SUPFAM" id="SSF51338">
    <property type="entry name" value="Composite domain of metallo-dependent hydrolases"/>
    <property type="match status" value="1"/>
</dbReference>